<organism evidence="1 2">
    <name type="scientific">Defluviimonas salinarum</name>
    <dbReference type="NCBI Taxonomy" id="2992147"/>
    <lineage>
        <taxon>Bacteria</taxon>
        <taxon>Pseudomonadati</taxon>
        <taxon>Pseudomonadota</taxon>
        <taxon>Alphaproteobacteria</taxon>
        <taxon>Rhodobacterales</taxon>
        <taxon>Paracoccaceae</taxon>
        <taxon>Albidovulum</taxon>
    </lineage>
</organism>
<dbReference type="Proteomes" id="UP001207582">
    <property type="component" value="Unassembled WGS sequence"/>
</dbReference>
<proteinExistence type="predicted"/>
<evidence type="ECO:0000313" key="1">
    <source>
        <dbReference type="EMBL" id="MCW3782954.1"/>
    </source>
</evidence>
<evidence type="ECO:0000313" key="2">
    <source>
        <dbReference type="Proteomes" id="UP001207582"/>
    </source>
</evidence>
<dbReference type="RefSeq" id="WP_264772588.1">
    <property type="nucleotide sequence ID" value="NZ_JAPDOG010000014.1"/>
</dbReference>
<name>A0ABT3J5K3_9RHOB</name>
<reference evidence="1 2" key="1">
    <citation type="submission" date="2022-10" db="EMBL/GenBank/DDBJ databases">
        <title>Defluviimonas sp. CAU 1641 isolated from mud.</title>
        <authorList>
            <person name="Kim W."/>
        </authorList>
    </citation>
    <scope>NUCLEOTIDE SEQUENCE [LARGE SCALE GENOMIC DNA]</scope>
    <source>
        <strain evidence="1 2">CAU 1641</strain>
    </source>
</reference>
<protein>
    <submittedName>
        <fullName evidence="1">Uncharacterized protein</fullName>
    </submittedName>
</protein>
<gene>
    <name evidence="1" type="ORF">OM960_15500</name>
</gene>
<dbReference type="EMBL" id="JAPDOG010000014">
    <property type="protein sequence ID" value="MCW3782954.1"/>
    <property type="molecule type" value="Genomic_DNA"/>
</dbReference>
<accession>A0ABT3J5K3</accession>
<sequence>MERIDLTRGFAQIGEDADLRAYLALIASLADAVPGAMEECAHREDLMPEESGELRALTWLWVNGLKAISLKYAMAARSGAEGACLTIDRTGSGLPIWQEVVTMAQEAEAAEASLAEMPSAGEIRAAMLRQILRDQVSPARLQHAMSQRLYREALAENPVLPPKTRLAIQPLGQVAARRERCLLSWAIVDVQSNLPVIYLMDLHHPAGRPLAQEDPRLLKIRALLFGMSDPDTDLALIAESLDEAYADLHPKQLRRFVLGPFHTPVFTASKSPILEVLHATGPSAAREWALGIRCETIRAARETVQAGVFSSTSRQVYAAPVSRQSYLMTPLPFQMICDSDGPDFTGIAKHVVGSDGRVTTRV</sequence>
<keyword evidence="2" id="KW-1185">Reference proteome</keyword>
<comment type="caution">
    <text evidence="1">The sequence shown here is derived from an EMBL/GenBank/DDBJ whole genome shotgun (WGS) entry which is preliminary data.</text>
</comment>